<feature type="transmembrane region" description="Helical" evidence="1">
    <location>
        <begin position="6"/>
        <end position="27"/>
    </location>
</feature>
<dbReference type="NCBIfam" id="TIGR03943">
    <property type="entry name" value="TIGR03943 family putative permease subunit"/>
    <property type="match status" value="1"/>
</dbReference>
<accession>A0ABR6VLI7</accession>
<dbReference type="InterPro" id="IPR052955">
    <property type="entry name" value="UPF0703_membrane_permease"/>
</dbReference>
<evidence type="ECO:0000313" key="4">
    <source>
        <dbReference type="Proteomes" id="UP000606870"/>
    </source>
</evidence>
<dbReference type="PANTHER" id="PTHR40047">
    <property type="entry name" value="UPF0703 PROTEIN YCGQ"/>
    <property type="match status" value="1"/>
</dbReference>
<keyword evidence="1" id="KW-0812">Transmembrane</keyword>
<name>A0ABR6VLI7_9FIRM</name>
<keyword evidence="1" id="KW-1133">Transmembrane helix</keyword>
<evidence type="ECO:0000313" key="3">
    <source>
        <dbReference type="EMBL" id="MBC3537983.1"/>
    </source>
</evidence>
<feature type="transmembrane region" description="Helical" evidence="1">
    <location>
        <begin position="70"/>
        <end position="89"/>
    </location>
</feature>
<proteinExistence type="predicted"/>
<dbReference type="Pfam" id="PF21537">
    <property type="entry name" value="DUF1980_C"/>
    <property type="match status" value="1"/>
</dbReference>
<gene>
    <name evidence="3" type="ORF">H8J70_12110</name>
</gene>
<keyword evidence="1" id="KW-0472">Membrane</keyword>
<evidence type="ECO:0000259" key="2">
    <source>
        <dbReference type="Pfam" id="PF21537"/>
    </source>
</evidence>
<dbReference type="InterPro" id="IPR048447">
    <property type="entry name" value="DUF1980_C"/>
</dbReference>
<reference evidence="3 4" key="1">
    <citation type="submission" date="2020-08" db="EMBL/GenBank/DDBJ databases">
        <authorList>
            <person name="Liu C."/>
            <person name="Sun Q."/>
        </authorList>
    </citation>
    <scope>NUCLEOTIDE SEQUENCE [LARGE SCALE GENOMIC DNA]</scope>
    <source>
        <strain evidence="3 4">NSJ-59</strain>
    </source>
</reference>
<keyword evidence="4" id="KW-1185">Reference proteome</keyword>
<dbReference type="InterPro" id="IPR015402">
    <property type="entry name" value="DUF1980"/>
</dbReference>
<dbReference type="PANTHER" id="PTHR40047:SF1">
    <property type="entry name" value="UPF0703 PROTEIN YCGQ"/>
    <property type="match status" value="1"/>
</dbReference>
<organism evidence="3 4">
    <name type="scientific">Megasphaera hominis</name>
    <dbReference type="NCBI Taxonomy" id="159836"/>
    <lineage>
        <taxon>Bacteria</taxon>
        <taxon>Bacillati</taxon>
        <taxon>Bacillota</taxon>
        <taxon>Negativicutes</taxon>
        <taxon>Veillonellales</taxon>
        <taxon>Veillonellaceae</taxon>
        <taxon>Megasphaera</taxon>
    </lineage>
</organism>
<dbReference type="EMBL" id="JACOGK010000059">
    <property type="protein sequence ID" value="MBC3537983.1"/>
    <property type="molecule type" value="Genomic_DNA"/>
</dbReference>
<protein>
    <submittedName>
        <fullName evidence="3">TIGR03943 family protein</fullName>
    </submittedName>
</protein>
<evidence type="ECO:0000256" key="1">
    <source>
        <dbReference type="SAM" id="Phobius"/>
    </source>
</evidence>
<feature type="transmembrane region" description="Helical" evidence="1">
    <location>
        <begin position="39"/>
        <end position="58"/>
    </location>
</feature>
<feature type="domain" description="DUF1980" evidence="2">
    <location>
        <begin position="128"/>
        <end position="248"/>
    </location>
</feature>
<dbReference type="RefSeq" id="WP_186504550.1">
    <property type="nucleotide sequence ID" value="NZ_JACOGK010000059.1"/>
</dbReference>
<comment type="caution">
    <text evidence="3">The sequence shown here is derived from an EMBL/GenBank/DDBJ whole genome shotgun (WGS) entry which is preliminary data.</text>
</comment>
<dbReference type="Proteomes" id="UP000606870">
    <property type="component" value="Unassembled WGS sequence"/>
</dbReference>
<sequence>MKWIPWSALIESLAFLALGLMWLSLLVSKKYLLFVAPRLAPFLAFAAVCFCLWGLAGLVSLGQRHYQKRYWPLTVILIPVLLLAGPLLAKPALFTVTAQAPVAQGAAPAQAKPYGVDFSAVKDTGIDTQAKRITLTTENYYETMLTLTKHIDTYVGYDVYAIGFVSYANQPENGHDFTLARYLLFCCVNDITPFGPMCYYDGAEKLPEHQWIAVHGTLTKRNWHGLFQPAINVKAIEPAKEIAGYIYP</sequence>